<dbReference type="Proteomes" id="UP000784294">
    <property type="component" value="Unassembled WGS sequence"/>
</dbReference>
<feature type="coiled-coil region" evidence="1">
    <location>
        <begin position="1"/>
        <end position="28"/>
    </location>
</feature>
<sequence length="49" mass="5520">MGSLRGKINELNLEIASLHKRFSSAEEENADFVHYEQMAEGLALEIKSL</sequence>
<reference evidence="2" key="1">
    <citation type="submission" date="2018-11" db="EMBL/GenBank/DDBJ databases">
        <authorList>
            <consortium name="Pathogen Informatics"/>
        </authorList>
    </citation>
    <scope>NUCLEOTIDE SEQUENCE</scope>
</reference>
<evidence type="ECO:0000313" key="2">
    <source>
        <dbReference type="EMBL" id="VEL31969.1"/>
    </source>
</evidence>
<protein>
    <submittedName>
        <fullName evidence="2">Uncharacterized protein</fullName>
    </submittedName>
</protein>
<feature type="non-terminal residue" evidence="2">
    <location>
        <position position="49"/>
    </location>
</feature>
<dbReference type="EMBL" id="CAAALY010128660">
    <property type="protein sequence ID" value="VEL31969.1"/>
    <property type="molecule type" value="Genomic_DNA"/>
</dbReference>
<evidence type="ECO:0000313" key="3">
    <source>
        <dbReference type="Proteomes" id="UP000784294"/>
    </source>
</evidence>
<accession>A0A448XAB2</accession>
<name>A0A448XAB2_9PLAT</name>
<dbReference type="AlphaFoldDB" id="A0A448XAB2"/>
<organism evidence="2 3">
    <name type="scientific">Protopolystoma xenopodis</name>
    <dbReference type="NCBI Taxonomy" id="117903"/>
    <lineage>
        <taxon>Eukaryota</taxon>
        <taxon>Metazoa</taxon>
        <taxon>Spiralia</taxon>
        <taxon>Lophotrochozoa</taxon>
        <taxon>Platyhelminthes</taxon>
        <taxon>Monogenea</taxon>
        <taxon>Polyopisthocotylea</taxon>
        <taxon>Polystomatidea</taxon>
        <taxon>Polystomatidae</taxon>
        <taxon>Protopolystoma</taxon>
    </lineage>
</organism>
<comment type="caution">
    <text evidence="2">The sequence shown here is derived from an EMBL/GenBank/DDBJ whole genome shotgun (WGS) entry which is preliminary data.</text>
</comment>
<keyword evidence="3" id="KW-1185">Reference proteome</keyword>
<gene>
    <name evidence="2" type="ORF">PXEA_LOCUS25409</name>
</gene>
<evidence type="ECO:0000256" key="1">
    <source>
        <dbReference type="SAM" id="Coils"/>
    </source>
</evidence>
<proteinExistence type="predicted"/>
<keyword evidence="1" id="KW-0175">Coiled coil</keyword>
<dbReference type="OrthoDB" id="444379at2759"/>